<dbReference type="Proteomes" id="UP000613266">
    <property type="component" value="Unassembled WGS sequence"/>
</dbReference>
<feature type="domain" description="EamA" evidence="6">
    <location>
        <begin position="6"/>
        <end position="129"/>
    </location>
</feature>
<sequence length="287" mass="30443">MPPRHALLALSVVAIWGSNFVVMKWALAAFSPVWLAALRFSLAALPLLWIARPAAPWRILAGYGLLIGVGQFGLLFWALQSAISPGMASLVVQSQVFLTLLLALLLRGQRLRAIQGLALALAASGIGWIAWQLDGSASPLGLALVLAAALSWAIANLVGQAAGKVDMLGFMVWSSACAAPALIALALIFEGPQALVKGVQAAHWDSWLAVLWQAVGNTLYGYGVWGWLLARHAAVQVVPMALLVPVFGMGCSAWWLGESLAAWKLQGAALVMVGLGLNLWSQWRASR</sequence>
<reference evidence="7" key="1">
    <citation type="submission" date="2020-12" db="EMBL/GenBank/DDBJ databases">
        <title>The genome sequence of Inhella sp. 1Y17.</title>
        <authorList>
            <person name="Liu Y."/>
        </authorList>
    </citation>
    <scope>NUCLEOTIDE SEQUENCE</scope>
    <source>
        <strain evidence="7">1Y17</strain>
    </source>
</reference>
<dbReference type="RefSeq" id="WP_198113524.1">
    <property type="nucleotide sequence ID" value="NZ_JAEDAK010000025.1"/>
</dbReference>
<comment type="caution">
    <text evidence="7">The sequence shown here is derived from an EMBL/GenBank/DDBJ whole genome shotgun (WGS) entry which is preliminary data.</text>
</comment>
<evidence type="ECO:0000256" key="1">
    <source>
        <dbReference type="ARBA" id="ARBA00004141"/>
    </source>
</evidence>
<feature type="domain" description="EamA" evidence="6">
    <location>
        <begin position="140"/>
        <end position="278"/>
    </location>
</feature>
<evidence type="ECO:0000313" key="7">
    <source>
        <dbReference type="EMBL" id="MBH9579553.1"/>
    </source>
</evidence>
<feature type="transmembrane region" description="Helical" evidence="5">
    <location>
        <begin position="237"/>
        <end position="256"/>
    </location>
</feature>
<evidence type="ECO:0000256" key="3">
    <source>
        <dbReference type="ARBA" id="ARBA00022989"/>
    </source>
</evidence>
<dbReference type="PANTHER" id="PTHR32322">
    <property type="entry name" value="INNER MEMBRANE TRANSPORTER"/>
    <property type="match status" value="1"/>
</dbReference>
<evidence type="ECO:0000256" key="4">
    <source>
        <dbReference type="ARBA" id="ARBA00023136"/>
    </source>
</evidence>
<feature type="transmembrane region" description="Helical" evidence="5">
    <location>
        <begin position="60"/>
        <end position="80"/>
    </location>
</feature>
<accession>A0A931J862</accession>
<feature type="transmembrane region" description="Helical" evidence="5">
    <location>
        <begin position="262"/>
        <end position="280"/>
    </location>
</feature>
<keyword evidence="3 5" id="KW-1133">Transmembrane helix</keyword>
<protein>
    <submittedName>
        <fullName evidence="7">EamA family transporter</fullName>
    </submittedName>
</protein>
<feature type="transmembrane region" description="Helical" evidence="5">
    <location>
        <begin position="170"/>
        <end position="189"/>
    </location>
</feature>
<organism evidence="7 8">
    <name type="scientific">Inhella proteolytica</name>
    <dbReference type="NCBI Taxonomy" id="2795029"/>
    <lineage>
        <taxon>Bacteria</taxon>
        <taxon>Pseudomonadati</taxon>
        <taxon>Pseudomonadota</taxon>
        <taxon>Betaproteobacteria</taxon>
        <taxon>Burkholderiales</taxon>
        <taxon>Sphaerotilaceae</taxon>
        <taxon>Inhella</taxon>
    </lineage>
</organism>
<dbReference type="InterPro" id="IPR000620">
    <property type="entry name" value="EamA_dom"/>
</dbReference>
<comment type="subcellular location">
    <subcellularLocation>
        <location evidence="1">Membrane</location>
        <topology evidence="1">Multi-pass membrane protein</topology>
    </subcellularLocation>
</comment>
<feature type="transmembrane region" description="Helical" evidence="5">
    <location>
        <begin position="7"/>
        <end position="27"/>
    </location>
</feature>
<proteinExistence type="predicted"/>
<feature type="transmembrane region" description="Helical" evidence="5">
    <location>
        <begin position="86"/>
        <end position="106"/>
    </location>
</feature>
<feature type="transmembrane region" description="Helical" evidence="5">
    <location>
        <begin position="209"/>
        <end position="230"/>
    </location>
</feature>
<evidence type="ECO:0000256" key="5">
    <source>
        <dbReference type="SAM" id="Phobius"/>
    </source>
</evidence>
<dbReference type="GO" id="GO:0016020">
    <property type="term" value="C:membrane"/>
    <property type="evidence" value="ECO:0007669"/>
    <property type="project" value="UniProtKB-SubCell"/>
</dbReference>
<name>A0A931J862_9BURK</name>
<evidence type="ECO:0000313" key="8">
    <source>
        <dbReference type="Proteomes" id="UP000613266"/>
    </source>
</evidence>
<evidence type="ECO:0000259" key="6">
    <source>
        <dbReference type="Pfam" id="PF00892"/>
    </source>
</evidence>
<dbReference type="PANTHER" id="PTHR32322:SF9">
    <property type="entry name" value="AMINO-ACID METABOLITE EFFLUX PUMP-RELATED"/>
    <property type="match status" value="1"/>
</dbReference>
<evidence type="ECO:0000256" key="2">
    <source>
        <dbReference type="ARBA" id="ARBA00022692"/>
    </source>
</evidence>
<dbReference type="SUPFAM" id="SSF103481">
    <property type="entry name" value="Multidrug resistance efflux transporter EmrE"/>
    <property type="match status" value="2"/>
</dbReference>
<keyword evidence="4 5" id="KW-0472">Membrane</keyword>
<gene>
    <name evidence="7" type="ORF">I7X39_21860</name>
</gene>
<feature type="transmembrane region" description="Helical" evidence="5">
    <location>
        <begin position="137"/>
        <end position="158"/>
    </location>
</feature>
<dbReference type="InterPro" id="IPR050638">
    <property type="entry name" value="AA-Vitamin_Transporters"/>
</dbReference>
<dbReference type="AlphaFoldDB" id="A0A931J862"/>
<dbReference type="EMBL" id="JAEDAK010000025">
    <property type="protein sequence ID" value="MBH9579553.1"/>
    <property type="molecule type" value="Genomic_DNA"/>
</dbReference>
<feature type="transmembrane region" description="Helical" evidence="5">
    <location>
        <begin position="33"/>
        <end position="51"/>
    </location>
</feature>
<feature type="transmembrane region" description="Helical" evidence="5">
    <location>
        <begin position="113"/>
        <end position="131"/>
    </location>
</feature>
<dbReference type="Pfam" id="PF00892">
    <property type="entry name" value="EamA"/>
    <property type="match status" value="2"/>
</dbReference>
<dbReference type="InterPro" id="IPR037185">
    <property type="entry name" value="EmrE-like"/>
</dbReference>
<keyword evidence="8" id="KW-1185">Reference proteome</keyword>
<keyword evidence="2 5" id="KW-0812">Transmembrane</keyword>